<dbReference type="EMBL" id="MN739034">
    <property type="protein sequence ID" value="QHT36266.1"/>
    <property type="molecule type" value="Genomic_DNA"/>
</dbReference>
<reference evidence="1" key="1">
    <citation type="journal article" date="2020" name="Nature">
        <title>Giant virus diversity and host interactions through global metagenomics.</title>
        <authorList>
            <person name="Schulz F."/>
            <person name="Roux S."/>
            <person name="Paez-Espino D."/>
            <person name="Jungbluth S."/>
            <person name="Walsh D.A."/>
            <person name="Denef V.J."/>
            <person name="McMahon K.D."/>
            <person name="Konstantinidis K.T."/>
            <person name="Eloe-Fadrosh E.A."/>
            <person name="Kyrpides N.C."/>
            <person name="Woyke T."/>
        </authorList>
    </citation>
    <scope>NUCLEOTIDE SEQUENCE</scope>
    <source>
        <strain evidence="1">GVMAG-M-3300009182-46</strain>
    </source>
</reference>
<proteinExistence type="predicted"/>
<sequence>MFTSHFFAKNLKSKITFRKWTKINVQNPFGEISFGISKNLAFT</sequence>
<evidence type="ECO:0000313" key="1">
    <source>
        <dbReference type="EMBL" id="QHT36266.1"/>
    </source>
</evidence>
<protein>
    <submittedName>
        <fullName evidence="1">Uncharacterized protein</fullName>
    </submittedName>
</protein>
<organism evidence="1">
    <name type="scientific">viral metagenome</name>
    <dbReference type="NCBI Taxonomy" id="1070528"/>
    <lineage>
        <taxon>unclassified sequences</taxon>
        <taxon>metagenomes</taxon>
        <taxon>organismal metagenomes</taxon>
    </lineage>
</organism>
<name>A0A6C0F3L4_9ZZZZ</name>
<dbReference type="AlphaFoldDB" id="A0A6C0F3L4"/>
<accession>A0A6C0F3L4</accession>